<feature type="domain" description="DUF7959" evidence="4">
    <location>
        <begin position="1644"/>
        <end position="1734"/>
    </location>
</feature>
<keyword evidence="1" id="KW-0472">Membrane</keyword>
<dbReference type="Pfam" id="PF25898">
    <property type="entry name" value="LolA_2nd_metazoa"/>
    <property type="match status" value="6"/>
</dbReference>
<keyword evidence="1" id="KW-1133">Transmembrane helix</keyword>
<dbReference type="Proteomes" id="UP000085678">
    <property type="component" value="Unplaced"/>
</dbReference>
<dbReference type="InParanoid" id="A0A1S3KA65"/>
<feature type="domain" description="LolA-like" evidence="3">
    <location>
        <begin position="822"/>
        <end position="1049"/>
    </location>
</feature>
<feature type="domain" description="DUF7959" evidence="4">
    <location>
        <begin position="479"/>
        <end position="581"/>
    </location>
</feature>
<organism evidence="5 6">
    <name type="scientific">Lingula anatina</name>
    <name type="common">Brachiopod</name>
    <name type="synonym">Lingula unguis</name>
    <dbReference type="NCBI Taxonomy" id="7574"/>
    <lineage>
        <taxon>Eukaryota</taxon>
        <taxon>Metazoa</taxon>
        <taxon>Spiralia</taxon>
        <taxon>Lophotrochozoa</taxon>
        <taxon>Brachiopoda</taxon>
        <taxon>Linguliformea</taxon>
        <taxon>Lingulata</taxon>
        <taxon>Lingulida</taxon>
        <taxon>Linguloidea</taxon>
        <taxon>Lingulidae</taxon>
        <taxon>Lingula</taxon>
    </lineage>
</organism>
<gene>
    <name evidence="6" type="primary">LOC106180028</name>
</gene>
<dbReference type="PANTHER" id="PTHR36902">
    <property type="entry name" value="ENRICHED IN SURFACE-LABELED PROTEOME PROTEIN 9"/>
    <property type="match status" value="1"/>
</dbReference>
<dbReference type="GeneID" id="106180028"/>
<feature type="chain" id="PRO_5010370199" evidence="2">
    <location>
        <begin position="20"/>
        <end position="1815"/>
    </location>
</feature>
<dbReference type="KEGG" id="lak:106180028"/>
<keyword evidence="5" id="KW-1185">Reference proteome</keyword>
<feature type="domain" description="LolA-like" evidence="3">
    <location>
        <begin position="1204"/>
        <end position="1393"/>
    </location>
</feature>
<evidence type="ECO:0000313" key="5">
    <source>
        <dbReference type="Proteomes" id="UP000085678"/>
    </source>
</evidence>
<keyword evidence="2" id="KW-0732">Signal</keyword>
<evidence type="ECO:0000259" key="4">
    <source>
        <dbReference type="Pfam" id="PF25899"/>
    </source>
</evidence>
<feature type="transmembrane region" description="Helical" evidence="1">
    <location>
        <begin position="1771"/>
        <end position="1792"/>
    </location>
</feature>
<evidence type="ECO:0000259" key="3">
    <source>
        <dbReference type="Pfam" id="PF25898"/>
    </source>
</evidence>
<feature type="domain" description="LolA-like" evidence="3">
    <location>
        <begin position="245"/>
        <end position="464"/>
    </location>
</feature>
<keyword evidence="1" id="KW-0812">Transmembrane</keyword>
<dbReference type="InterPro" id="IPR058265">
    <property type="entry name" value="DUF7959"/>
</dbReference>
<sequence length="1815" mass="204337">MKLLWPLFCLSISWSVCRGQTPDTSVCDPNANTGPPSPPIPDLPDSWHVRVECNFVDKNRTVEVEEYYDNTGNRGKITEYEIGIGVEAIYSYATNELILVVPQTEVGNSGPGRNCQIQPISSSDNNFLFGYNGGHIFSTKSVLTFGGGKNAQYLGKDKVRGIIVNTWQGCVYLQQQQMTANVTWYFTDKSSWTMAIGAEELPVRITTKGTVVKNGQSVPFDHIYDFVNFQPAGVFPFGDEVFQTPPGVVCAGRKGTKPLPKMPSFFSFTVEAIQKNSQTYSYIKEYYDYNAQIVRYDYRDLPVGDMDGGNPLSEIHDFNTGVRYIKDLFQGSCSLDILDPSGFDAKSAGPSTVRIRSPSEFFGFSDPKSNFTYTGKRKVRDIDADVWIGVRQDWPTGLNFTSYWEWSFAQTNWTQYSGKLAEGGEPIRMEVNILEDPSTSIIYNILDFNEEEPSLLLFDVGVCYTGLKHARIQFAFPGSYYDLVQKSNLANFQYAVMVSLIGTATVSPLRIDNLQVDFDGENIMVTFRMLDKAPIKGDVVMKVQEVDLDVAVSLLTTAISKGTFTVLIDTDTLGNSRLIAPIISSLKVSWVNLGPDLKPPAGGDTTVCDASAVNANAGPPLPTLPNRFSTTVQCNFLNRNKTIDVVEYYDFDANKGVMYEYSFDDKLQAIFSYDTNELIVALERDGICTVQALNTSQELFIFGYNKTGGSHAHILSVTSVLRFGGNNKVEYLGKTTVRGILVDHWYSCIYFPELRGTMRVDWYFSDPNVWNMPLQGKSLPVRLYVKGKVFDQNGVPREFQHIYDFVKFQPNDPFSNEVFLTPPGMVCPGRVNTRPLPTPPDYFQFSIEIISPIAKTFTYQKEWYDFRSNLVRYDYRPLSLDLIQQFGFNPLSEVHDFNTGVRYVIDTFQGNCSYFPLQTVGLDITKVSPTEVRIRTPQEFFNYNNVSVPYTYTGVRKVRDIPADVWIAQRKGYPGICDDCTTVWEWYFAVSNWTQYSGMVREGGEPIRLEVTIKQNQFKPDTDVHLIYNVMDFDESEPQLWTFDIGACYETLSKVYFKIEFPGDYKTLVYGSNLINFKYALLLTIQGFAVVSPLRINNLEVHYNYKTIVATFTLLDKAPIKGDVKMSVDEVDLDVAVQNIVQAVAKGQFFVPVDIDTVANSFNLFALQDKLVVIPRYAKGSKPSTAGPDLSVCDPSKIYNTPGPSLPVLPDKFYTSVQCNLFNKNKTVEVDVWYDFQGNRAAMAEYEYDDKLLLIYNYADDEIIEIITKEDNLCSVEKISTSQSRLLFGYNTTSGKAHINNPYAVFAFGGDMQEMYMGKTVVRGMKTDHWHGCTYNPYSKYTLSVDAYFSDIANWQTPLGPAVPVRLYMQGSDQSGPTPRYFEHTYDFSNFKPATDFPFGDEPFQVPKGTICPGRVNNKQFPPLPNYFSFTSEVVAPESNTTSFLYQAYDYGARLVRYDYRALPGDGNPFGNNPLSEVHDFNTGVRYITDTIKGNCSVRPISSTSFDSVNASASTVRLRTALEFFDYDKNVITYNYQGKRKVRNMVVDVYAAKRTNWPPICPDCTSIWEWSFQSPEWTQYSGRLDEGGEPVMIEIKLPELNLHYIYNIINFNEDEPSLMEFDISQCYSTRRRHFQFELPGEGKPLVEAVGIKVFKYAVMLGVAGQCGISSIRVTNIVVDYDTKEGVLVYFTMLDKAPITGDVPVKKPEVDLDVAAEIFTLAINRGNFSILLLNSTNAFSLYAKPYSIKENERAATASPVVQQGLTTGQATGLAIGLFVLGIFLTLAVVVLVFKMRSGSGMFSPQRLDEVELHPSN</sequence>
<dbReference type="PANTHER" id="PTHR36902:SF1">
    <property type="entry name" value="ENRICHED IN SURFACE-LABELED PROTEOME PROTEIN 9"/>
    <property type="match status" value="1"/>
</dbReference>
<dbReference type="Pfam" id="PF25899">
    <property type="entry name" value="DUF7959"/>
    <property type="match status" value="3"/>
</dbReference>
<dbReference type="InterPro" id="IPR058831">
    <property type="entry name" value="LolA-like_dom_2nd"/>
</dbReference>
<feature type="signal peptide" evidence="2">
    <location>
        <begin position="1"/>
        <end position="19"/>
    </location>
</feature>
<accession>A0A1S3KA65</accession>
<protein>
    <submittedName>
        <fullName evidence="6">Uncharacterized protein LOC106180028</fullName>
    </submittedName>
</protein>
<reference evidence="6" key="1">
    <citation type="submission" date="2025-08" db="UniProtKB">
        <authorList>
            <consortium name="RefSeq"/>
        </authorList>
    </citation>
    <scope>IDENTIFICATION</scope>
    <source>
        <tissue evidence="6">Gonads</tissue>
    </source>
</reference>
<dbReference type="RefSeq" id="XP_013419344.1">
    <property type="nucleotide sequence ID" value="XM_013563890.1"/>
</dbReference>
<feature type="domain" description="LolA-like" evidence="3">
    <location>
        <begin position="1407"/>
        <end position="1627"/>
    </location>
</feature>
<feature type="domain" description="LolA-like" evidence="3">
    <location>
        <begin position="112"/>
        <end position="231"/>
    </location>
</feature>
<proteinExistence type="predicted"/>
<evidence type="ECO:0000256" key="1">
    <source>
        <dbReference type="SAM" id="Phobius"/>
    </source>
</evidence>
<dbReference type="STRING" id="7574.A0A1S3KA65"/>
<feature type="domain" description="LolA-like" evidence="3">
    <location>
        <begin position="618"/>
        <end position="813"/>
    </location>
</feature>
<feature type="domain" description="DUF7959" evidence="4">
    <location>
        <begin position="1065"/>
        <end position="1157"/>
    </location>
</feature>
<evidence type="ECO:0000313" key="6">
    <source>
        <dbReference type="RefSeq" id="XP_013419344.1"/>
    </source>
</evidence>
<evidence type="ECO:0000256" key="2">
    <source>
        <dbReference type="SAM" id="SignalP"/>
    </source>
</evidence>
<name>A0A1S3KA65_LINAN</name>
<dbReference type="OrthoDB" id="5983572at2759"/>